<accession>A0A1D8MIP8</accession>
<name>A0A1D8MIP8_9CRYT</name>
<organism evidence="3">
    <name type="scientific">Cryptosporidium meleagridis</name>
    <dbReference type="NCBI Taxonomy" id="93969"/>
    <lineage>
        <taxon>Eukaryota</taxon>
        <taxon>Sar</taxon>
        <taxon>Alveolata</taxon>
        <taxon>Apicomplexa</taxon>
        <taxon>Conoidasida</taxon>
        <taxon>Coccidia</taxon>
        <taxon>Eucoccidiorida</taxon>
        <taxon>Eimeriorina</taxon>
        <taxon>Cryptosporidiidae</taxon>
        <taxon>Cryptosporidium</taxon>
    </lineage>
</organism>
<feature type="compositionally biased region" description="Low complexity" evidence="1">
    <location>
        <begin position="66"/>
        <end position="89"/>
    </location>
</feature>
<feature type="compositionally biased region" description="Polar residues" evidence="1">
    <location>
        <begin position="39"/>
        <end position="52"/>
    </location>
</feature>
<feature type="region of interest" description="Disordered" evidence="1">
    <location>
        <begin position="1"/>
        <end position="99"/>
    </location>
</feature>
<dbReference type="Pfam" id="PF11025">
    <property type="entry name" value="GP40"/>
    <property type="match status" value="1"/>
</dbReference>
<evidence type="ECO:0000256" key="1">
    <source>
        <dbReference type="SAM" id="MobiDB-lite"/>
    </source>
</evidence>
<feature type="domain" description="Glycoprotein 60 Cryptosporidium spp" evidence="2">
    <location>
        <begin position="89"/>
        <end position="251"/>
    </location>
</feature>
<feature type="compositionally biased region" description="Low complexity" evidence="1">
    <location>
        <begin position="15"/>
        <end position="29"/>
    </location>
</feature>
<proteinExistence type="predicted"/>
<protein>
    <submittedName>
        <fullName evidence="3">60 kDa glycoprotein</fullName>
    </submittedName>
</protein>
<feature type="region of interest" description="Disordered" evidence="1">
    <location>
        <begin position="216"/>
        <end position="254"/>
    </location>
</feature>
<feature type="compositionally biased region" description="Polar residues" evidence="1">
    <location>
        <begin position="160"/>
        <end position="178"/>
    </location>
</feature>
<feature type="region of interest" description="Disordered" evidence="1">
    <location>
        <begin position="160"/>
        <end position="193"/>
    </location>
</feature>
<feature type="compositionally biased region" description="Basic and acidic residues" evidence="1">
    <location>
        <begin position="221"/>
        <end position="235"/>
    </location>
</feature>
<dbReference type="AlphaFoldDB" id="A0A1D8MIP8"/>
<feature type="non-terminal residue" evidence="3">
    <location>
        <position position="268"/>
    </location>
</feature>
<sequence length="268" mass="27542">VPLRGTLKDVSVEGSSSSSSSTSTAAPAPKKAKAVEGTEGTQEDTQGSSESVTPAAEDGKAGKEQSGGSQDGASDSTGDDSAGSGTGTTNPNECGTSFVMWFGEGTPVATLKCGDYTIVYAPESGKTDPAPKYISGDVKAVTFENTSGTIKIKVDGKELSTLSTDSNSPTENSGASEETLSRSRSRRSLTDAETTGTVDVLAFTLQGGKRIEVAVPNASESSKRDKYSLVSDDKPFYTGTNSGNDNGIYKLDKDGNLADKDGTVLLKD</sequence>
<feature type="non-terminal residue" evidence="3">
    <location>
        <position position="1"/>
    </location>
</feature>
<evidence type="ECO:0000259" key="2">
    <source>
        <dbReference type="Pfam" id="PF11025"/>
    </source>
</evidence>
<dbReference type="InterPro" id="IPR021035">
    <property type="entry name" value="Glycop-60_Cryptosporidium"/>
</dbReference>
<reference evidence="3" key="1">
    <citation type="submission" date="2016-02" db="EMBL/GenBank/DDBJ databases">
        <title>National Collection of Cryptosporidium Oocysts.</title>
        <authorList>
            <person name="Robinson G."/>
            <person name="Elwin K."/>
            <person name="Chalmers R.M."/>
        </authorList>
    </citation>
    <scope>NUCLEOTIDE SEQUENCE</scope>
    <source>
        <strain evidence="3">UKMEL4</strain>
    </source>
</reference>
<gene>
    <name evidence="3" type="primary">GP60</name>
</gene>
<feature type="compositionally biased region" description="Basic and acidic residues" evidence="1">
    <location>
        <begin position="1"/>
        <end position="11"/>
    </location>
</feature>
<dbReference type="EMBL" id="KU831548">
    <property type="protein sequence ID" value="AOV85632.1"/>
    <property type="molecule type" value="Genomic_DNA"/>
</dbReference>
<evidence type="ECO:0000313" key="3">
    <source>
        <dbReference type="EMBL" id="AOV85632.1"/>
    </source>
</evidence>